<dbReference type="InterPro" id="IPR017481">
    <property type="entry name" value="CHP03032"/>
</dbReference>
<dbReference type="RefSeq" id="WP_216956212.1">
    <property type="nucleotide sequence ID" value="NZ_JAHOPB010000001.1"/>
</dbReference>
<gene>
    <name evidence="2" type="ORF">KQ910_01115</name>
</gene>
<reference evidence="2 3" key="1">
    <citation type="submission" date="2021-06" db="EMBL/GenBank/DDBJ databases">
        <authorList>
            <person name="Lee D.H."/>
        </authorList>
    </citation>
    <scope>NUCLEOTIDE SEQUENCE [LARGE SCALE GENOMIC DNA]</scope>
    <source>
        <strain evidence="2 3">MMS21-HV4-11</strain>
    </source>
</reference>
<dbReference type="Pfam" id="PF16261">
    <property type="entry name" value="DUF4915"/>
    <property type="match status" value="1"/>
</dbReference>
<sequence length="369" mass="39721">MSAAPIQIQSDGDSAPPYRVDASPGLAGWLRQHELGLAVTTYQIGKLFLVGAPDAQRLNVTERTFERCLGVAIQRDSLYLAGLNALYRFTNVVPAGQDLEGHDAVYVPQVAWFTGDVFAHDVGVLPGGRPVFVNTLFSCLATVDEASSFRPVWTPPFVNQLAPQDRCHLNGLAMDETTGLPAYMTAAAPTDTARGWSDQRVGNGVVLDIASGETVCRGLTMPHSPRLHRGKLYVLNAGTGELGLVEPKAGRFTPLAFLPGFARGLAFHEGHALVGLSLPRTHKVFTGLPLEDRLKAAGEEPRCAVVVVDLASGKVVHWLRLGGVVRELYDIALLPGYRRPMLVGLAQGQINRLVMRGRPLPLSELATPT</sequence>
<organism evidence="2 3">
    <name type="scientific">Reyranella humidisoli</name>
    <dbReference type="NCBI Taxonomy" id="2849149"/>
    <lineage>
        <taxon>Bacteria</taxon>
        <taxon>Pseudomonadati</taxon>
        <taxon>Pseudomonadota</taxon>
        <taxon>Alphaproteobacteria</taxon>
        <taxon>Hyphomicrobiales</taxon>
        <taxon>Reyranellaceae</taxon>
        <taxon>Reyranella</taxon>
    </lineage>
</organism>
<accession>A0ABS6IDJ7</accession>
<protein>
    <submittedName>
        <fullName evidence="2">TIGR03032 family protein</fullName>
    </submittedName>
</protein>
<name>A0ABS6IDJ7_9HYPH</name>
<proteinExistence type="predicted"/>
<keyword evidence="3" id="KW-1185">Reference proteome</keyword>
<comment type="caution">
    <text evidence="2">The sequence shown here is derived from an EMBL/GenBank/DDBJ whole genome shotgun (WGS) entry which is preliminary data.</text>
</comment>
<dbReference type="Proteomes" id="UP000727907">
    <property type="component" value="Unassembled WGS sequence"/>
</dbReference>
<feature type="domain" description="Conserved hypothetical protein CHP03032" evidence="1">
    <location>
        <begin position="26"/>
        <end position="342"/>
    </location>
</feature>
<evidence type="ECO:0000313" key="2">
    <source>
        <dbReference type="EMBL" id="MBU8872338.1"/>
    </source>
</evidence>
<dbReference type="EMBL" id="JAHOPB010000001">
    <property type="protein sequence ID" value="MBU8872338.1"/>
    <property type="molecule type" value="Genomic_DNA"/>
</dbReference>
<evidence type="ECO:0000259" key="1">
    <source>
        <dbReference type="Pfam" id="PF16261"/>
    </source>
</evidence>
<evidence type="ECO:0000313" key="3">
    <source>
        <dbReference type="Proteomes" id="UP000727907"/>
    </source>
</evidence>
<dbReference type="NCBIfam" id="TIGR03032">
    <property type="entry name" value="TIGR03032 family protein"/>
    <property type="match status" value="1"/>
</dbReference>